<evidence type="ECO:0000313" key="5">
    <source>
        <dbReference type="EMBL" id="RYP83821.1"/>
    </source>
</evidence>
<dbReference type="OrthoDB" id="9811476at2"/>
<dbReference type="CDD" id="cd01562">
    <property type="entry name" value="Thr-dehyd"/>
    <property type="match status" value="1"/>
</dbReference>
<dbReference type="PANTHER" id="PTHR48078">
    <property type="entry name" value="THREONINE DEHYDRATASE, MITOCHONDRIAL-RELATED"/>
    <property type="match status" value="1"/>
</dbReference>
<dbReference type="GO" id="GO:0003941">
    <property type="term" value="F:L-serine ammonia-lyase activity"/>
    <property type="evidence" value="ECO:0007669"/>
    <property type="project" value="TreeGrafter"/>
</dbReference>
<evidence type="ECO:0000259" key="4">
    <source>
        <dbReference type="Pfam" id="PF00291"/>
    </source>
</evidence>
<evidence type="ECO:0000256" key="2">
    <source>
        <dbReference type="ARBA" id="ARBA00022898"/>
    </source>
</evidence>
<reference evidence="5 6" key="1">
    <citation type="submission" date="2019-01" db="EMBL/GenBank/DDBJ databases">
        <title>Nocardioides guangzhouensis sp. nov., an actinobacterium isolated from soil.</title>
        <authorList>
            <person name="Fu Y."/>
            <person name="Cai Y."/>
            <person name="Lin Z."/>
            <person name="Chen P."/>
        </authorList>
    </citation>
    <scope>NUCLEOTIDE SEQUENCE [LARGE SCALE GENOMIC DNA]</scope>
    <source>
        <strain evidence="5 6">130</strain>
    </source>
</reference>
<name>A0A4Q4Z9E1_9ACTN</name>
<feature type="domain" description="Tryptophan synthase beta chain-like PALP" evidence="4">
    <location>
        <begin position="103"/>
        <end position="390"/>
    </location>
</feature>
<organism evidence="5 6">
    <name type="scientific">Nocardioides guangzhouensis</name>
    <dbReference type="NCBI Taxonomy" id="2497878"/>
    <lineage>
        <taxon>Bacteria</taxon>
        <taxon>Bacillati</taxon>
        <taxon>Actinomycetota</taxon>
        <taxon>Actinomycetes</taxon>
        <taxon>Propionibacteriales</taxon>
        <taxon>Nocardioidaceae</taxon>
        <taxon>Nocardioides</taxon>
    </lineage>
</organism>
<dbReference type="AlphaFoldDB" id="A0A4Q4Z9E1"/>
<dbReference type="Pfam" id="PF00291">
    <property type="entry name" value="PALP"/>
    <property type="match status" value="1"/>
</dbReference>
<dbReference type="GO" id="GO:0004794">
    <property type="term" value="F:threonine deaminase activity"/>
    <property type="evidence" value="ECO:0007669"/>
    <property type="project" value="TreeGrafter"/>
</dbReference>
<dbReference type="NCBIfam" id="NF004771">
    <property type="entry name" value="PRK06110.1"/>
    <property type="match status" value="1"/>
</dbReference>
<evidence type="ECO:0000313" key="6">
    <source>
        <dbReference type="Proteomes" id="UP000295198"/>
    </source>
</evidence>
<dbReference type="InterPro" id="IPR001926">
    <property type="entry name" value="TrpB-like_PALP"/>
</dbReference>
<dbReference type="SUPFAM" id="SSF53686">
    <property type="entry name" value="Tryptophan synthase beta subunit-like PLP-dependent enzymes"/>
    <property type="match status" value="1"/>
</dbReference>
<dbReference type="Proteomes" id="UP000295198">
    <property type="component" value="Unassembled WGS sequence"/>
</dbReference>
<protein>
    <submittedName>
        <fullName evidence="5">Threonine dehydratase</fullName>
    </submittedName>
</protein>
<keyword evidence="3" id="KW-0456">Lyase</keyword>
<evidence type="ECO:0000256" key="1">
    <source>
        <dbReference type="ARBA" id="ARBA00001933"/>
    </source>
</evidence>
<keyword evidence="2" id="KW-0663">Pyridoxal phosphate</keyword>
<dbReference type="InterPro" id="IPR050147">
    <property type="entry name" value="Ser/Thr_Dehydratase"/>
</dbReference>
<dbReference type="InterPro" id="IPR036052">
    <property type="entry name" value="TrpB-like_PALP_sf"/>
</dbReference>
<keyword evidence="6" id="KW-1185">Reference proteome</keyword>
<evidence type="ECO:0000256" key="3">
    <source>
        <dbReference type="ARBA" id="ARBA00023239"/>
    </source>
</evidence>
<dbReference type="Gene3D" id="3.40.50.1100">
    <property type="match status" value="2"/>
</dbReference>
<dbReference type="PANTHER" id="PTHR48078:SF7">
    <property type="entry name" value="BLL6502 PROTEIN"/>
    <property type="match status" value="1"/>
</dbReference>
<comment type="cofactor">
    <cofactor evidence="1">
        <name>pyridoxal 5'-phosphate</name>
        <dbReference type="ChEBI" id="CHEBI:597326"/>
    </cofactor>
</comment>
<dbReference type="GO" id="GO:0006565">
    <property type="term" value="P:L-serine catabolic process"/>
    <property type="evidence" value="ECO:0007669"/>
    <property type="project" value="TreeGrafter"/>
</dbReference>
<proteinExistence type="predicted"/>
<comment type="caution">
    <text evidence="5">The sequence shown here is derived from an EMBL/GenBank/DDBJ whole genome shotgun (WGS) entry which is preliminary data.</text>
</comment>
<dbReference type="EMBL" id="SDKM01000029">
    <property type="protein sequence ID" value="RYP83821.1"/>
    <property type="molecule type" value="Genomic_DNA"/>
</dbReference>
<dbReference type="GO" id="GO:0009097">
    <property type="term" value="P:isoleucine biosynthetic process"/>
    <property type="evidence" value="ECO:0007669"/>
    <property type="project" value="TreeGrafter"/>
</dbReference>
<accession>A0A4Q4Z9E1</accession>
<gene>
    <name evidence="5" type="ORF">EKO23_18055</name>
</gene>
<sequence length="405" mass="42708">MLRQLVTGERVRIGNPIAIARLGLLRELTDQLLSGEASRDDIPLAVAQIRASATPARPSSDTAVAHAVAAAPPVTRRVPVLPEAGEDTVTTSSVGYARSVVARHVPPTPAYRWPLLERATGTETWVKHENHTPTGAFKVRGGLNFVERLRVSGVSPAGLVSATRGNHGQSIAYAGARGGLPVTIVVPEGNSPDKNAAMEGFGAELVVHGSDFQAATEHAADLAAERGLLQVPSFHPWLVEGVATYAMELHDRVRDLDVVYVPVGMGSGICANIVVRDFLGLRTEVVGVTAVGAPAYARSFERGEVVTTESVDTLVDGVATRTPDPLAVAMIRRGASRIVEVSDEQSLEALALLYRTTHNLPEPAGAIALAGLLADRDRVAGTKVAVVMTGGNCDFPLLRQALHDI</sequence>
<dbReference type="GO" id="GO:0006567">
    <property type="term" value="P:L-threonine catabolic process"/>
    <property type="evidence" value="ECO:0007669"/>
    <property type="project" value="TreeGrafter"/>
</dbReference>